<proteinExistence type="predicted"/>
<gene>
    <name evidence="2" type="ORF">LASUN_17000</name>
</gene>
<evidence type="ECO:0000313" key="2">
    <source>
        <dbReference type="EMBL" id="OFA10472.1"/>
    </source>
</evidence>
<comment type="caution">
    <text evidence="2">The sequence shown here is derived from an EMBL/GenBank/DDBJ whole genome shotgun (WGS) entry which is preliminary data.</text>
</comment>
<dbReference type="EMBL" id="MIQE01000019">
    <property type="protein sequence ID" value="OFA10472.1"/>
    <property type="molecule type" value="Genomic_DNA"/>
</dbReference>
<evidence type="ECO:0000256" key="1">
    <source>
        <dbReference type="SAM" id="MobiDB-lite"/>
    </source>
</evidence>
<protein>
    <submittedName>
        <fullName evidence="2">Uncharacterized protein</fullName>
    </submittedName>
</protein>
<dbReference type="GeneID" id="301049052"/>
<name>A0A1E7XBY7_9LACO</name>
<feature type="region of interest" description="Disordered" evidence="1">
    <location>
        <begin position="1"/>
        <end position="40"/>
    </location>
</feature>
<organism evidence="2 3">
    <name type="scientific">Lentilactobacillus sunkii</name>
    <dbReference type="NCBI Taxonomy" id="481719"/>
    <lineage>
        <taxon>Bacteria</taxon>
        <taxon>Bacillati</taxon>
        <taxon>Bacillota</taxon>
        <taxon>Bacilli</taxon>
        <taxon>Lactobacillales</taxon>
        <taxon>Lactobacillaceae</taxon>
        <taxon>Lentilactobacillus</taxon>
    </lineage>
</organism>
<reference evidence="2 3" key="1">
    <citation type="submission" date="2016-09" db="EMBL/GenBank/DDBJ databases">
        <title>Genome Sequence of Lactobacillus sunkii Strain CG01.</title>
        <authorList>
            <person name="Poehlein A."/>
            <person name="Gabris C."/>
            <person name="Bengelsdorf F.R."/>
            <person name="Duerre P."/>
            <person name="Daniel R."/>
        </authorList>
    </citation>
    <scope>NUCLEOTIDE SEQUENCE [LARGE SCALE GENOMIC DNA]</scope>
    <source>
        <strain evidence="2 3">CG_D</strain>
    </source>
</reference>
<sequence length="40" mass="4789">MRICHPHGVQGRRPVNRKKDIKRNKELSDLQHFLKQKPAK</sequence>
<dbReference type="AlphaFoldDB" id="A0A1E7XBY7"/>
<dbReference type="Proteomes" id="UP000177010">
    <property type="component" value="Unassembled WGS sequence"/>
</dbReference>
<accession>A0A1E7XBY7</accession>
<dbReference type="RefSeq" id="WP_013728814.1">
    <property type="nucleotide sequence ID" value="NZ_JAZHVW010000011.1"/>
</dbReference>
<evidence type="ECO:0000313" key="3">
    <source>
        <dbReference type="Proteomes" id="UP000177010"/>
    </source>
</evidence>